<reference evidence="2 3" key="1">
    <citation type="submission" date="2018-11" db="EMBL/GenBank/DDBJ databases">
        <title>Sequencing the genomes of 1000 actinobacteria strains.</title>
        <authorList>
            <person name="Klenk H.-P."/>
        </authorList>
    </citation>
    <scope>NUCLEOTIDE SEQUENCE [LARGE SCALE GENOMIC DNA]</scope>
    <source>
        <strain evidence="2 3">DSM 14418</strain>
    </source>
</reference>
<evidence type="ECO:0008006" key="4">
    <source>
        <dbReference type="Google" id="ProtNLM"/>
    </source>
</evidence>
<dbReference type="EMBL" id="RKRA01000001">
    <property type="protein sequence ID" value="RPF28718.1"/>
    <property type="molecule type" value="Genomic_DNA"/>
</dbReference>
<keyword evidence="3" id="KW-1185">Reference proteome</keyword>
<organism evidence="2 3">
    <name type="scientific">Georgenia muralis</name>
    <dbReference type="NCBI Taxonomy" id="154117"/>
    <lineage>
        <taxon>Bacteria</taxon>
        <taxon>Bacillati</taxon>
        <taxon>Actinomycetota</taxon>
        <taxon>Actinomycetes</taxon>
        <taxon>Micrococcales</taxon>
        <taxon>Bogoriellaceae</taxon>
        <taxon>Georgenia</taxon>
    </lineage>
</organism>
<evidence type="ECO:0000313" key="2">
    <source>
        <dbReference type="EMBL" id="RPF28718.1"/>
    </source>
</evidence>
<dbReference type="Proteomes" id="UP000280726">
    <property type="component" value="Unassembled WGS sequence"/>
</dbReference>
<dbReference type="RefSeq" id="WP_123919128.1">
    <property type="nucleotide sequence ID" value="NZ_RKRA01000001.1"/>
</dbReference>
<feature type="chain" id="PRO_5038579878" description="Secreted protein" evidence="1">
    <location>
        <begin position="28"/>
        <end position="144"/>
    </location>
</feature>
<dbReference type="AlphaFoldDB" id="A0A3N4ZTA0"/>
<evidence type="ECO:0000256" key="1">
    <source>
        <dbReference type="SAM" id="SignalP"/>
    </source>
</evidence>
<comment type="caution">
    <text evidence="2">The sequence shown here is derived from an EMBL/GenBank/DDBJ whole genome shotgun (WGS) entry which is preliminary data.</text>
</comment>
<keyword evidence="1" id="KW-0732">Signal</keyword>
<accession>A0A3N4ZTA0</accession>
<evidence type="ECO:0000313" key="3">
    <source>
        <dbReference type="Proteomes" id="UP000280726"/>
    </source>
</evidence>
<name>A0A3N4ZTA0_9MICO</name>
<sequence>MVMVSRWFVVGAAALAGVGLATSAALSDVSLGPEGPLRVVLTAAGTGRTADCSAAAFEGTFFDGATVTVTDPAGTVVGAGEVDATGRATPDGCTWSLTFGDLTGADSYVVELRREGTPPRVHTYDFTVTELAEKDWTVWVSVFA</sequence>
<feature type="signal peptide" evidence="1">
    <location>
        <begin position="1"/>
        <end position="27"/>
    </location>
</feature>
<dbReference type="OrthoDB" id="5149378at2"/>
<protein>
    <recommendedName>
        <fullName evidence="4">Secreted protein</fullName>
    </recommendedName>
</protein>
<gene>
    <name evidence="2" type="ORF">EDD32_3257</name>
</gene>
<proteinExistence type="predicted"/>